<dbReference type="Gene3D" id="1.20.1740.10">
    <property type="entry name" value="Amino acid/polyamine transporter I"/>
    <property type="match status" value="1"/>
</dbReference>
<accession>A0A1C9W8A2</accession>
<dbReference type="OrthoDB" id="9804700at2"/>
<comment type="subcellular location">
    <subcellularLocation>
        <location evidence="1">Cell membrane</location>
        <topology evidence="1">Multi-pass membrane protein</topology>
    </subcellularLocation>
</comment>
<dbReference type="EMBL" id="CP014143">
    <property type="protein sequence ID" value="AOS97387.1"/>
    <property type="molecule type" value="Genomic_DNA"/>
</dbReference>
<feature type="transmembrane region" description="Helical" evidence="6">
    <location>
        <begin position="119"/>
        <end position="138"/>
    </location>
</feature>
<dbReference type="GO" id="GO:0022857">
    <property type="term" value="F:transmembrane transporter activity"/>
    <property type="evidence" value="ECO:0007669"/>
    <property type="project" value="InterPro"/>
</dbReference>
<evidence type="ECO:0000256" key="3">
    <source>
        <dbReference type="ARBA" id="ARBA00022692"/>
    </source>
</evidence>
<dbReference type="Pfam" id="PF13520">
    <property type="entry name" value="AA_permease_2"/>
    <property type="match status" value="1"/>
</dbReference>
<dbReference type="Proteomes" id="UP000095672">
    <property type="component" value="Chromosome"/>
</dbReference>
<feature type="transmembrane region" description="Helical" evidence="6">
    <location>
        <begin position="222"/>
        <end position="244"/>
    </location>
</feature>
<dbReference type="InterPro" id="IPR050367">
    <property type="entry name" value="APC_superfamily"/>
</dbReference>
<keyword evidence="5 6" id="KW-0472">Membrane</keyword>
<feature type="transmembrane region" description="Helical" evidence="6">
    <location>
        <begin position="321"/>
        <end position="338"/>
    </location>
</feature>
<feature type="transmembrane region" description="Helical" evidence="6">
    <location>
        <begin position="182"/>
        <end position="201"/>
    </location>
</feature>
<feature type="transmembrane region" description="Helical" evidence="6">
    <location>
        <begin position="369"/>
        <end position="389"/>
    </location>
</feature>
<dbReference type="PIRSF" id="PIRSF006060">
    <property type="entry name" value="AA_transporter"/>
    <property type="match status" value="1"/>
</dbReference>
<feature type="transmembrane region" description="Helical" evidence="6">
    <location>
        <begin position="264"/>
        <end position="285"/>
    </location>
</feature>
<sequence>MSQSSSKLGINGAWSMAVGGMIGGGIFATLGVVVTISGSLTWLSFLTAGLIALATGYSYVHLASHYHKGGGAFTFLREVGATNIAGTLSWVLLVGYVLTNSVYAFTFGQYLGYVLDMGAWVPRASAFAIMVLFIGLNLRGVAEAGGVEIFLVWVKLIVLVGLATWGLSRWQPEMLSRGVPDASLAAALFGAASVFMAYEGFQLLAYDYDDIHQPDKTLPRSVLSAIVVVIFVYILVALGTAMLIGADGVVQHEEVALAIAGREVLGTTGVVIVTIAAAFSTGSAINSTLFATARLAHTVARANELPKVLTHQNSAGIPDRAVLLLGFAAAILAALGTLTALVEAASLSFLVTFAVVCALAFHKKTGRRWITGFGAVAATASALALVVRLVSEDPLTLLFFAGLVVAAVVIRPLWLRRGKGDS</sequence>
<evidence type="ECO:0000256" key="5">
    <source>
        <dbReference type="ARBA" id="ARBA00023136"/>
    </source>
</evidence>
<gene>
    <name evidence="7" type="primary">ybaT</name>
    <name evidence="7" type="ORF">AUP74_01957</name>
</gene>
<keyword evidence="8" id="KW-1185">Reference proteome</keyword>
<feature type="transmembrane region" description="Helical" evidence="6">
    <location>
        <begin position="42"/>
        <end position="60"/>
    </location>
</feature>
<keyword evidence="2" id="KW-1003">Cell membrane</keyword>
<evidence type="ECO:0000313" key="8">
    <source>
        <dbReference type="Proteomes" id="UP000095672"/>
    </source>
</evidence>
<organism evidence="7 8">
    <name type="scientific">Microbulbifer aggregans</name>
    <dbReference type="NCBI Taxonomy" id="1769779"/>
    <lineage>
        <taxon>Bacteria</taxon>
        <taxon>Pseudomonadati</taxon>
        <taxon>Pseudomonadota</taxon>
        <taxon>Gammaproteobacteria</taxon>
        <taxon>Cellvibrionales</taxon>
        <taxon>Microbulbiferaceae</taxon>
        <taxon>Microbulbifer</taxon>
    </lineage>
</organism>
<feature type="transmembrane region" description="Helical" evidence="6">
    <location>
        <begin position="150"/>
        <end position="170"/>
    </location>
</feature>
<dbReference type="InterPro" id="IPR002293">
    <property type="entry name" value="AA/rel_permease1"/>
</dbReference>
<feature type="transmembrane region" description="Helical" evidence="6">
    <location>
        <begin position="81"/>
        <end position="99"/>
    </location>
</feature>
<dbReference type="PATRIC" id="fig|1769779.3.peg.1965"/>
<keyword evidence="3 6" id="KW-0812">Transmembrane</keyword>
<dbReference type="PANTHER" id="PTHR42770:SF11">
    <property type="entry name" value="INNER MEMBRANE TRANSPORT PROTEIN YBAT"/>
    <property type="match status" value="1"/>
</dbReference>
<evidence type="ECO:0000256" key="1">
    <source>
        <dbReference type="ARBA" id="ARBA00004651"/>
    </source>
</evidence>
<feature type="transmembrane region" description="Helical" evidence="6">
    <location>
        <begin position="395"/>
        <end position="414"/>
    </location>
</feature>
<keyword evidence="4 6" id="KW-1133">Transmembrane helix</keyword>
<dbReference type="RefSeq" id="WP_069947403.1">
    <property type="nucleotide sequence ID" value="NZ_CP014143.1"/>
</dbReference>
<feature type="transmembrane region" description="Helical" evidence="6">
    <location>
        <begin position="12"/>
        <end position="36"/>
    </location>
</feature>
<dbReference type="GO" id="GO:0005886">
    <property type="term" value="C:plasma membrane"/>
    <property type="evidence" value="ECO:0007669"/>
    <property type="project" value="UniProtKB-SubCell"/>
</dbReference>
<evidence type="ECO:0000256" key="4">
    <source>
        <dbReference type="ARBA" id="ARBA00022989"/>
    </source>
</evidence>
<evidence type="ECO:0000313" key="7">
    <source>
        <dbReference type="EMBL" id="AOS97387.1"/>
    </source>
</evidence>
<evidence type="ECO:0000256" key="2">
    <source>
        <dbReference type="ARBA" id="ARBA00022475"/>
    </source>
</evidence>
<feature type="transmembrane region" description="Helical" evidence="6">
    <location>
        <begin position="344"/>
        <end position="362"/>
    </location>
</feature>
<dbReference type="AlphaFoldDB" id="A0A1C9W8A2"/>
<dbReference type="STRING" id="1769779.AUP74_01957"/>
<protein>
    <submittedName>
        <fullName evidence="7">Inner membrane transport protein YbaT</fullName>
    </submittedName>
</protein>
<dbReference type="KEGG" id="micc:AUP74_01957"/>
<name>A0A1C9W8A2_9GAMM</name>
<evidence type="ECO:0000256" key="6">
    <source>
        <dbReference type="SAM" id="Phobius"/>
    </source>
</evidence>
<dbReference type="PANTHER" id="PTHR42770">
    <property type="entry name" value="AMINO ACID TRANSPORTER-RELATED"/>
    <property type="match status" value="1"/>
</dbReference>
<reference evidence="8" key="1">
    <citation type="submission" date="2016-01" db="EMBL/GenBank/DDBJ databases">
        <title>Complete genome sequence of Microbulbifer sp. CCB-MM1, a halophile isolated from Matang Mangrove Forest, Perak.</title>
        <authorList>
            <person name="Moh T.H."/>
            <person name="Dinesh B."/>
            <person name="Lau N.-S."/>
            <person name="Go F."/>
            <person name="Alexander Chong S.-C."/>
        </authorList>
    </citation>
    <scope>NUCLEOTIDE SEQUENCE [LARGE SCALE GENOMIC DNA]</scope>
    <source>
        <strain evidence="8">CCB-MM1</strain>
    </source>
</reference>
<proteinExistence type="predicted"/>